<dbReference type="EMBL" id="JALLPJ020000084">
    <property type="protein sequence ID" value="KAL3802872.1"/>
    <property type="molecule type" value="Genomic_DNA"/>
</dbReference>
<dbReference type="Proteomes" id="UP001530400">
    <property type="component" value="Unassembled WGS sequence"/>
</dbReference>
<name>A0ABD3QR32_9STRA</name>
<evidence type="ECO:0000313" key="2">
    <source>
        <dbReference type="Proteomes" id="UP001530400"/>
    </source>
</evidence>
<reference evidence="1 2" key="1">
    <citation type="submission" date="2024-10" db="EMBL/GenBank/DDBJ databases">
        <title>Updated reference genomes for cyclostephanoid diatoms.</title>
        <authorList>
            <person name="Roberts W.R."/>
            <person name="Alverson A.J."/>
        </authorList>
    </citation>
    <scope>NUCLEOTIDE SEQUENCE [LARGE SCALE GENOMIC DNA]</scope>
    <source>
        <strain evidence="1 2">AJA010-31</strain>
    </source>
</reference>
<sequence>MLAPRRMFLGELPTMLQKNPSTAYQTELRLMGRVTHVSRTFVDKAADDSSGCEFIEQEDVMILIIDDGTSSVDVVATSSQPYVEIGQLVDCIGHLQSVPDSQESKAVPNSKQQRNYYLEAKSISLVNNPQEETLRQLELSKRSAELDNAQNNNMLTTFQKISKNRVIASPHLEEKLNTLHHSTFPFPSITLDSDDALRYIKYSARHGGLAMNELETLVGATVNREKRAVREAVEKLQSCGMVYVKEGKLFPL</sequence>
<comment type="caution">
    <text evidence="1">The sequence shown here is derived from an EMBL/GenBank/DDBJ whole genome shotgun (WGS) entry which is preliminary data.</text>
</comment>
<dbReference type="Gene3D" id="2.40.50.140">
    <property type="entry name" value="Nucleic acid-binding proteins"/>
    <property type="match status" value="1"/>
</dbReference>
<evidence type="ECO:0000313" key="1">
    <source>
        <dbReference type="EMBL" id="KAL3802872.1"/>
    </source>
</evidence>
<keyword evidence="2" id="KW-1185">Reference proteome</keyword>
<proteinExistence type="predicted"/>
<organism evidence="1 2">
    <name type="scientific">Cyclotella atomus</name>
    <dbReference type="NCBI Taxonomy" id="382360"/>
    <lineage>
        <taxon>Eukaryota</taxon>
        <taxon>Sar</taxon>
        <taxon>Stramenopiles</taxon>
        <taxon>Ochrophyta</taxon>
        <taxon>Bacillariophyta</taxon>
        <taxon>Coscinodiscophyceae</taxon>
        <taxon>Thalassiosirophycidae</taxon>
        <taxon>Stephanodiscales</taxon>
        <taxon>Stephanodiscaceae</taxon>
        <taxon>Cyclotella</taxon>
    </lineage>
</organism>
<accession>A0ABD3QR32</accession>
<protein>
    <recommendedName>
        <fullName evidence="3">Replication protein A C-terminal domain-containing protein</fullName>
    </recommendedName>
</protein>
<gene>
    <name evidence="1" type="ORF">ACHAWO_010371</name>
</gene>
<dbReference type="InterPro" id="IPR012340">
    <property type="entry name" value="NA-bd_OB-fold"/>
</dbReference>
<dbReference type="AlphaFoldDB" id="A0ABD3QR32"/>
<evidence type="ECO:0008006" key="3">
    <source>
        <dbReference type="Google" id="ProtNLM"/>
    </source>
</evidence>